<proteinExistence type="inferred from homology"/>
<feature type="domain" description="Cobalamin adenosyltransferase-like" evidence="16">
    <location>
        <begin position="3"/>
        <end position="164"/>
    </location>
</feature>
<evidence type="ECO:0000256" key="3">
    <source>
        <dbReference type="ARBA" id="ARBA00011233"/>
    </source>
</evidence>
<protein>
    <recommendedName>
        <fullName evidence="5 15">Corrinoid adenosyltransferase</fullName>
        <ecNumber evidence="4 15">2.5.1.17</ecNumber>
    </recommendedName>
    <alternativeName>
        <fullName evidence="10 15">Cob(II)alamin adenosyltransferase</fullName>
    </alternativeName>
    <alternativeName>
        <fullName evidence="12 15">Cob(II)yrinic acid a,c-diamide adenosyltransferase</fullName>
    </alternativeName>
    <alternativeName>
        <fullName evidence="11 15">Cobinamide/cobalamin adenosyltransferase</fullName>
    </alternativeName>
</protein>
<dbReference type="PANTHER" id="PTHR12213:SF0">
    <property type="entry name" value="CORRINOID ADENOSYLTRANSFERASE MMAB"/>
    <property type="match status" value="1"/>
</dbReference>
<evidence type="ECO:0000256" key="8">
    <source>
        <dbReference type="ARBA" id="ARBA00022741"/>
    </source>
</evidence>
<comment type="pathway">
    <text evidence="1 15">Cofactor biosynthesis; adenosylcobalamin biosynthesis; adenosylcobalamin from cob(II)yrinate a,c-diamide: step 2/7.</text>
</comment>
<evidence type="ECO:0000313" key="17">
    <source>
        <dbReference type="EMBL" id="SDG04204.1"/>
    </source>
</evidence>
<keyword evidence="6 15" id="KW-0169">Cobalamin biosynthesis</keyword>
<dbReference type="Proteomes" id="UP000199708">
    <property type="component" value="Unassembled WGS sequence"/>
</dbReference>
<evidence type="ECO:0000256" key="11">
    <source>
        <dbReference type="ARBA" id="ARBA00033334"/>
    </source>
</evidence>
<sequence length="184" mass="21003">MKVYTRTGDKGDTRLIGNRVVAKNDPLVEAYGSIDELNSFIGMIIASPNLTEEIRSDLFEIQQLLFDCGTDVANADGKIPYRTQEKAITWLEERIDNYDKRLKPIESFILPGGTLEASQIQFARSIARRVERRLVGLPTAEKGNPNVLKYLNRLSDYLFVCGRLINHDHNQEEPQYLRSGKVFR</sequence>
<dbReference type="AlphaFoldDB" id="A0A1G7R0J6"/>
<dbReference type="STRING" id="120956.SAMN05421791_102291"/>
<dbReference type="UniPathway" id="UPA00148">
    <property type="reaction ID" value="UER00233"/>
</dbReference>
<dbReference type="PANTHER" id="PTHR12213">
    <property type="entry name" value="CORRINOID ADENOSYLTRANSFERASE"/>
    <property type="match status" value="1"/>
</dbReference>
<accession>A0A1G7R0J6</accession>
<comment type="catalytic activity">
    <reaction evidence="14 15">
        <text>2 cob(II)alamin + reduced [electron-transfer flavoprotein] + 2 ATP = 2 adenosylcob(III)alamin + 2 triphosphate + oxidized [electron-transfer flavoprotein] + 3 H(+)</text>
        <dbReference type="Rhea" id="RHEA:28671"/>
        <dbReference type="Rhea" id="RHEA-COMP:10685"/>
        <dbReference type="Rhea" id="RHEA-COMP:10686"/>
        <dbReference type="ChEBI" id="CHEBI:15378"/>
        <dbReference type="ChEBI" id="CHEBI:16304"/>
        <dbReference type="ChEBI" id="CHEBI:18036"/>
        <dbReference type="ChEBI" id="CHEBI:18408"/>
        <dbReference type="ChEBI" id="CHEBI:30616"/>
        <dbReference type="ChEBI" id="CHEBI:57692"/>
        <dbReference type="ChEBI" id="CHEBI:58307"/>
        <dbReference type="EC" id="2.5.1.17"/>
    </reaction>
</comment>
<keyword evidence="7 15" id="KW-0808">Transferase</keyword>
<evidence type="ECO:0000256" key="12">
    <source>
        <dbReference type="ARBA" id="ARBA00033354"/>
    </source>
</evidence>
<keyword evidence="9 15" id="KW-0067">ATP-binding</keyword>
<evidence type="ECO:0000256" key="9">
    <source>
        <dbReference type="ARBA" id="ARBA00022840"/>
    </source>
</evidence>
<evidence type="ECO:0000256" key="15">
    <source>
        <dbReference type="RuleBase" id="RU366026"/>
    </source>
</evidence>
<evidence type="ECO:0000256" key="4">
    <source>
        <dbReference type="ARBA" id="ARBA00012454"/>
    </source>
</evidence>
<comment type="subunit">
    <text evidence="3">Homotrimer.</text>
</comment>
<evidence type="ECO:0000256" key="10">
    <source>
        <dbReference type="ARBA" id="ARBA00031529"/>
    </source>
</evidence>
<evidence type="ECO:0000256" key="2">
    <source>
        <dbReference type="ARBA" id="ARBA00007487"/>
    </source>
</evidence>
<dbReference type="SUPFAM" id="SSF89028">
    <property type="entry name" value="Cobalamin adenosyltransferase-like"/>
    <property type="match status" value="1"/>
</dbReference>
<dbReference type="GO" id="GO:0009236">
    <property type="term" value="P:cobalamin biosynthetic process"/>
    <property type="evidence" value="ECO:0007669"/>
    <property type="project" value="UniProtKB-UniRule"/>
</dbReference>
<keyword evidence="8 15" id="KW-0547">Nucleotide-binding</keyword>
<evidence type="ECO:0000256" key="13">
    <source>
        <dbReference type="ARBA" id="ARBA00048555"/>
    </source>
</evidence>
<evidence type="ECO:0000256" key="1">
    <source>
        <dbReference type="ARBA" id="ARBA00005121"/>
    </source>
</evidence>
<dbReference type="InterPro" id="IPR016030">
    <property type="entry name" value="CblAdoTrfase-like"/>
</dbReference>
<dbReference type="EC" id="2.5.1.17" evidence="4 15"/>
<dbReference type="FunFam" id="1.20.1200.10:FF:000001">
    <property type="entry name" value="Cob(I)yrinic acid a,c-diamide adenosyltransferase"/>
    <property type="match status" value="1"/>
</dbReference>
<dbReference type="Pfam" id="PF01923">
    <property type="entry name" value="Cob_adeno_trans"/>
    <property type="match status" value="1"/>
</dbReference>
<dbReference type="NCBIfam" id="TIGR00636">
    <property type="entry name" value="PduO_Nterm"/>
    <property type="match status" value="1"/>
</dbReference>
<evidence type="ECO:0000259" key="16">
    <source>
        <dbReference type="Pfam" id="PF01923"/>
    </source>
</evidence>
<dbReference type="GO" id="GO:0005524">
    <property type="term" value="F:ATP binding"/>
    <property type="evidence" value="ECO:0007669"/>
    <property type="project" value="UniProtKB-UniRule"/>
</dbReference>
<evidence type="ECO:0000256" key="5">
    <source>
        <dbReference type="ARBA" id="ARBA00020963"/>
    </source>
</evidence>
<dbReference type="InterPro" id="IPR036451">
    <property type="entry name" value="CblAdoTrfase-like_sf"/>
</dbReference>
<evidence type="ECO:0000256" key="6">
    <source>
        <dbReference type="ARBA" id="ARBA00022573"/>
    </source>
</evidence>
<gene>
    <name evidence="17" type="ORF">SAMN05421791_102291</name>
</gene>
<dbReference type="OrthoDB" id="9778896at2"/>
<comment type="catalytic activity">
    <reaction evidence="13 15">
        <text>2 cob(II)yrinate a,c diamide + reduced [electron-transfer flavoprotein] + 2 ATP = 2 adenosylcob(III)yrinate a,c-diamide + 2 triphosphate + oxidized [electron-transfer flavoprotein] + 3 H(+)</text>
        <dbReference type="Rhea" id="RHEA:11528"/>
        <dbReference type="Rhea" id="RHEA-COMP:10685"/>
        <dbReference type="Rhea" id="RHEA-COMP:10686"/>
        <dbReference type="ChEBI" id="CHEBI:15378"/>
        <dbReference type="ChEBI" id="CHEBI:18036"/>
        <dbReference type="ChEBI" id="CHEBI:30616"/>
        <dbReference type="ChEBI" id="CHEBI:57692"/>
        <dbReference type="ChEBI" id="CHEBI:58307"/>
        <dbReference type="ChEBI" id="CHEBI:58503"/>
        <dbReference type="ChEBI" id="CHEBI:58537"/>
        <dbReference type="EC" id="2.5.1.17"/>
    </reaction>
</comment>
<dbReference type="Gene3D" id="1.20.1200.10">
    <property type="entry name" value="Cobalamin adenosyltransferase-like"/>
    <property type="match status" value="1"/>
</dbReference>
<keyword evidence="18" id="KW-1185">Reference proteome</keyword>
<reference evidence="17 18" key="1">
    <citation type="submission" date="2016-10" db="EMBL/GenBank/DDBJ databases">
        <authorList>
            <person name="de Groot N.N."/>
        </authorList>
    </citation>
    <scope>NUCLEOTIDE SEQUENCE [LARGE SCALE GENOMIC DNA]</scope>
    <source>
        <strain evidence="17 18">ATCC BAA-466</strain>
    </source>
</reference>
<dbReference type="InterPro" id="IPR029499">
    <property type="entry name" value="PduO-typ"/>
</dbReference>
<dbReference type="GO" id="GO:0008817">
    <property type="term" value="F:corrinoid adenosyltransferase activity"/>
    <property type="evidence" value="ECO:0007669"/>
    <property type="project" value="UniProtKB-UniRule"/>
</dbReference>
<evidence type="ECO:0000256" key="14">
    <source>
        <dbReference type="ARBA" id="ARBA00048692"/>
    </source>
</evidence>
<dbReference type="RefSeq" id="WP_090289366.1">
    <property type="nucleotide sequence ID" value="NZ_FNCK01000002.1"/>
</dbReference>
<evidence type="ECO:0000256" key="7">
    <source>
        <dbReference type="ARBA" id="ARBA00022679"/>
    </source>
</evidence>
<name>A0A1G7R0J6_9LACT</name>
<comment type="similarity">
    <text evidence="2 15">Belongs to the Cob(I)alamin adenosyltransferase family.</text>
</comment>
<evidence type="ECO:0000313" key="18">
    <source>
        <dbReference type="Proteomes" id="UP000199708"/>
    </source>
</evidence>
<dbReference type="EMBL" id="FNCK01000002">
    <property type="protein sequence ID" value="SDG04204.1"/>
    <property type="molecule type" value="Genomic_DNA"/>
</dbReference>
<organism evidence="17 18">
    <name type="scientific">Facklamia miroungae</name>
    <dbReference type="NCBI Taxonomy" id="120956"/>
    <lineage>
        <taxon>Bacteria</taxon>
        <taxon>Bacillati</taxon>
        <taxon>Bacillota</taxon>
        <taxon>Bacilli</taxon>
        <taxon>Lactobacillales</taxon>
        <taxon>Aerococcaceae</taxon>
        <taxon>Facklamia</taxon>
    </lineage>
</organism>